<feature type="transmembrane region" description="Helical" evidence="1">
    <location>
        <begin position="87"/>
        <end position="108"/>
    </location>
</feature>
<organism evidence="2 3">
    <name type="scientific">Kingdonia uniflora</name>
    <dbReference type="NCBI Taxonomy" id="39325"/>
    <lineage>
        <taxon>Eukaryota</taxon>
        <taxon>Viridiplantae</taxon>
        <taxon>Streptophyta</taxon>
        <taxon>Embryophyta</taxon>
        <taxon>Tracheophyta</taxon>
        <taxon>Spermatophyta</taxon>
        <taxon>Magnoliopsida</taxon>
        <taxon>Ranunculales</taxon>
        <taxon>Circaeasteraceae</taxon>
        <taxon>Kingdonia</taxon>
    </lineage>
</organism>
<gene>
    <name evidence="2" type="ORF">GIB67_000308</name>
</gene>
<feature type="transmembrane region" description="Helical" evidence="1">
    <location>
        <begin position="60"/>
        <end position="81"/>
    </location>
</feature>
<dbReference type="AlphaFoldDB" id="A0A7J7LCK1"/>
<evidence type="ECO:0000313" key="3">
    <source>
        <dbReference type="Proteomes" id="UP000541444"/>
    </source>
</evidence>
<dbReference type="EMBL" id="JACGCM010002394">
    <property type="protein sequence ID" value="KAF6140260.1"/>
    <property type="molecule type" value="Genomic_DNA"/>
</dbReference>
<evidence type="ECO:0000313" key="2">
    <source>
        <dbReference type="EMBL" id="KAF6140260.1"/>
    </source>
</evidence>
<keyword evidence="1" id="KW-0472">Membrane</keyword>
<dbReference type="Proteomes" id="UP000541444">
    <property type="component" value="Unassembled WGS sequence"/>
</dbReference>
<name>A0A7J7LCK1_9MAGN</name>
<accession>A0A7J7LCK1</accession>
<keyword evidence="1" id="KW-0812">Transmembrane</keyword>
<reference evidence="2 3" key="1">
    <citation type="journal article" date="2020" name="IScience">
        <title>Genome Sequencing of the Endangered Kingdonia uniflora (Circaeasteraceae, Ranunculales) Reveals Potential Mechanisms of Evolutionary Specialization.</title>
        <authorList>
            <person name="Sun Y."/>
            <person name="Deng T."/>
            <person name="Zhang A."/>
            <person name="Moore M.J."/>
            <person name="Landis J.B."/>
            <person name="Lin N."/>
            <person name="Zhang H."/>
            <person name="Zhang X."/>
            <person name="Huang J."/>
            <person name="Zhang X."/>
            <person name="Sun H."/>
            <person name="Wang H."/>
        </authorList>
    </citation>
    <scope>NUCLEOTIDE SEQUENCE [LARGE SCALE GENOMIC DNA]</scope>
    <source>
        <strain evidence="2">TB1705</strain>
        <tissue evidence="2">Leaf</tissue>
    </source>
</reference>
<comment type="caution">
    <text evidence="2">The sequence shown here is derived from an EMBL/GenBank/DDBJ whole genome shotgun (WGS) entry which is preliminary data.</text>
</comment>
<proteinExistence type="predicted"/>
<protein>
    <submittedName>
        <fullName evidence="2">Uncharacterized protein</fullName>
    </submittedName>
</protein>
<sequence>MGLVLKFFQWRILHAQGIVRFLFLWEFLVGYHVCENGVCGFEVWGNTYPLSLRRSSIITVVYFLFMIVLNGDVIAALLFIYWTIVRFFFVGVFSWIAHLKMGFVLKFFQWRILHAQGFLI</sequence>
<keyword evidence="1" id="KW-1133">Transmembrane helix</keyword>
<keyword evidence="3" id="KW-1185">Reference proteome</keyword>
<evidence type="ECO:0000256" key="1">
    <source>
        <dbReference type="SAM" id="Phobius"/>
    </source>
</evidence>